<proteinExistence type="predicted"/>
<feature type="compositionally biased region" description="Basic and acidic residues" evidence="1">
    <location>
        <begin position="73"/>
        <end position="93"/>
    </location>
</feature>
<sequence>MASRQNTRTKCRTCGSSRTEQDYFATTSIMTRGCSPGDLLRIWVRTGTKITLSPSDFQGPNRGAPRHRKRRGALREQRPISGRADSRDKNSYKEKITLPGSSVDVSEFGAITALVPKDPILVSGWGNINPIPVRSAARQTQHVLRFGRRLAFGTDFLRSLGRMTHVQCFTHGTLLQASVLKLSLSICYYHQDLHRCGPGGARPAPQRTPPRPSYQRRKPHEGSSAVAARYRPKRGGHPFPGSMLRSVSCYTLLANSDFHGLVRLLEQQHLSWGLMSVSHRRLNRGGVWFIPQRQFCYQKWPPMGNLILSRPALVIARRDFSPI</sequence>
<accession>A0AAV6TFD8</accession>
<feature type="region of interest" description="Disordered" evidence="1">
    <location>
        <begin position="199"/>
        <end position="234"/>
    </location>
</feature>
<protein>
    <submittedName>
        <fullName evidence="2">Uncharacterized protein</fullName>
    </submittedName>
</protein>
<evidence type="ECO:0000313" key="3">
    <source>
        <dbReference type="Proteomes" id="UP000827092"/>
    </source>
</evidence>
<evidence type="ECO:0000256" key="1">
    <source>
        <dbReference type="SAM" id="MobiDB-lite"/>
    </source>
</evidence>
<comment type="caution">
    <text evidence="2">The sequence shown here is derived from an EMBL/GenBank/DDBJ whole genome shotgun (WGS) entry which is preliminary data.</text>
</comment>
<dbReference type="AlphaFoldDB" id="A0AAV6TFD8"/>
<evidence type="ECO:0000313" key="2">
    <source>
        <dbReference type="EMBL" id="KAG8170490.1"/>
    </source>
</evidence>
<keyword evidence="3" id="KW-1185">Reference proteome</keyword>
<organism evidence="2 3">
    <name type="scientific">Oedothorax gibbosus</name>
    <dbReference type="NCBI Taxonomy" id="931172"/>
    <lineage>
        <taxon>Eukaryota</taxon>
        <taxon>Metazoa</taxon>
        <taxon>Ecdysozoa</taxon>
        <taxon>Arthropoda</taxon>
        <taxon>Chelicerata</taxon>
        <taxon>Arachnida</taxon>
        <taxon>Araneae</taxon>
        <taxon>Araneomorphae</taxon>
        <taxon>Entelegynae</taxon>
        <taxon>Araneoidea</taxon>
        <taxon>Linyphiidae</taxon>
        <taxon>Erigoninae</taxon>
        <taxon>Oedothorax</taxon>
    </lineage>
</organism>
<reference evidence="2 3" key="1">
    <citation type="journal article" date="2022" name="Nat. Ecol. Evol.">
        <title>A masculinizing supergene underlies an exaggerated male reproductive morph in a spider.</title>
        <authorList>
            <person name="Hendrickx F."/>
            <person name="De Corte Z."/>
            <person name="Sonet G."/>
            <person name="Van Belleghem S.M."/>
            <person name="Kostlbacher S."/>
            <person name="Vangestel C."/>
        </authorList>
    </citation>
    <scope>NUCLEOTIDE SEQUENCE [LARGE SCALE GENOMIC DNA]</scope>
    <source>
        <strain evidence="2">W744_W776</strain>
    </source>
</reference>
<dbReference type="Proteomes" id="UP000827092">
    <property type="component" value="Unassembled WGS sequence"/>
</dbReference>
<dbReference type="EMBL" id="JAFNEN010005372">
    <property type="protein sequence ID" value="KAG8170490.1"/>
    <property type="molecule type" value="Genomic_DNA"/>
</dbReference>
<name>A0AAV6TFD8_9ARAC</name>
<gene>
    <name evidence="2" type="ORF">JTE90_022597</name>
</gene>
<feature type="region of interest" description="Disordered" evidence="1">
    <location>
        <begin position="53"/>
        <end position="93"/>
    </location>
</feature>